<reference evidence="2 3" key="1">
    <citation type="submission" date="2021-07" db="EMBL/GenBank/DDBJ databases">
        <title>Paenibacillus radiodurans sp. nov., isolated from the southeastern edge of Tengger Desert.</title>
        <authorList>
            <person name="Zhang G."/>
        </authorList>
    </citation>
    <scope>NUCLEOTIDE SEQUENCE [LARGE SCALE GENOMIC DNA]</scope>
    <source>
        <strain evidence="2 3">CCM 7311</strain>
    </source>
</reference>
<protein>
    <submittedName>
        <fullName evidence="2">Diguanylate cyclase</fullName>
        <ecNumber evidence="2">2.7.7.65</ecNumber>
    </submittedName>
</protein>
<gene>
    <name evidence="2" type="ORF">K0U00_43450</name>
</gene>
<dbReference type="PROSITE" id="PS50887">
    <property type="entry name" value="GGDEF"/>
    <property type="match status" value="1"/>
</dbReference>
<sequence>FGAAQSFEHGDTLESLLRAADAALYEAKKGGRNRVELAQQSSPVSLW</sequence>
<feature type="non-terminal residue" evidence="2">
    <location>
        <position position="1"/>
    </location>
</feature>
<dbReference type="Gene3D" id="3.30.70.270">
    <property type="match status" value="1"/>
</dbReference>
<dbReference type="InterPro" id="IPR000160">
    <property type="entry name" value="GGDEF_dom"/>
</dbReference>
<proteinExistence type="predicted"/>
<dbReference type="EC" id="2.7.7.65" evidence="2"/>
<dbReference type="Pfam" id="PF00990">
    <property type="entry name" value="GGDEF"/>
    <property type="match status" value="1"/>
</dbReference>
<keyword evidence="2" id="KW-0548">Nucleotidyltransferase</keyword>
<dbReference type="Proteomes" id="UP001519887">
    <property type="component" value="Unassembled WGS sequence"/>
</dbReference>
<dbReference type="PANTHER" id="PTHR45138:SF9">
    <property type="entry name" value="DIGUANYLATE CYCLASE DGCM-RELATED"/>
    <property type="match status" value="1"/>
</dbReference>
<feature type="domain" description="GGDEF" evidence="1">
    <location>
        <begin position="1"/>
        <end position="40"/>
    </location>
</feature>
<dbReference type="GO" id="GO:0052621">
    <property type="term" value="F:diguanylate cyclase activity"/>
    <property type="evidence" value="ECO:0007669"/>
    <property type="project" value="UniProtKB-EC"/>
</dbReference>
<keyword evidence="3" id="KW-1185">Reference proteome</keyword>
<comment type="caution">
    <text evidence="2">The sequence shown here is derived from an EMBL/GenBank/DDBJ whole genome shotgun (WGS) entry which is preliminary data.</text>
</comment>
<keyword evidence="2" id="KW-0808">Transferase</keyword>
<dbReference type="InterPro" id="IPR029787">
    <property type="entry name" value="Nucleotide_cyclase"/>
</dbReference>
<organism evidence="2 3">
    <name type="scientific">Paenibacillus sepulcri</name>
    <dbReference type="NCBI Taxonomy" id="359917"/>
    <lineage>
        <taxon>Bacteria</taxon>
        <taxon>Bacillati</taxon>
        <taxon>Bacillota</taxon>
        <taxon>Bacilli</taxon>
        <taxon>Bacillales</taxon>
        <taxon>Paenibacillaceae</taxon>
        <taxon>Paenibacillus</taxon>
    </lineage>
</organism>
<dbReference type="EMBL" id="JAHZIK010002564">
    <property type="protein sequence ID" value="MBW7460933.1"/>
    <property type="molecule type" value="Genomic_DNA"/>
</dbReference>
<dbReference type="InterPro" id="IPR050469">
    <property type="entry name" value="Diguanylate_Cyclase"/>
</dbReference>
<evidence type="ECO:0000313" key="3">
    <source>
        <dbReference type="Proteomes" id="UP001519887"/>
    </source>
</evidence>
<accession>A0ABS7CJ16</accession>
<evidence type="ECO:0000313" key="2">
    <source>
        <dbReference type="EMBL" id="MBW7460933.1"/>
    </source>
</evidence>
<dbReference type="PANTHER" id="PTHR45138">
    <property type="entry name" value="REGULATORY COMPONENTS OF SENSORY TRANSDUCTION SYSTEM"/>
    <property type="match status" value="1"/>
</dbReference>
<dbReference type="SUPFAM" id="SSF55073">
    <property type="entry name" value="Nucleotide cyclase"/>
    <property type="match status" value="1"/>
</dbReference>
<evidence type="ECO:0000259" key="1">
    <source>
        <dbReference type="PROSITE" id="PS50887"/>
    </source>
</evidence>
<name>A0ABS7CJ16_9BACL</name>
<dbReference type="InterPro" id="IPR043128">
    <property type="entry name" value="Rev_trsase/Diguanyl_cyclase"/>
</dbReference>